<dbReference type="InterPro" id="IPR045112">
    <property type="entry name" value="PPAN-like"/>
</dbReference>
<proteinExistence type="predicted"/>
<dbReference type="GO" id="GO:0019843">
    <property type="term" value="F:rRNA binding"/>
    <property type="evidence" value="ECO:0007669"/>
    <property type="project" value="InterPro"/>
</dbReference>
<dbReference type="GO" id="GO:0000027">
    <property type="term" value="P:ribosomal large subunit assembly"/>
    <property type="evidence" value="ECO:0007669"/>
    <property type="project" value="TreeGrafter"/>
</dbReference>
<feature type="region of interest" description="Disordered" evidence="1">
    <location>
        <begin position="229"/>
        <end position="249"/>
    </location>
</feature>
<dbReference type="GO" id="GO:0030687">
    <property type="term" value="C:preribosome, large subunit precursor"/>
    <property type="evidence" value="ECO:0007669"/>
    <property type="project" value="TreeGrafter"/>
</dbReference>
<evidence type="ECO:0000256" key="1">
    <source>
        <dbReference type="SAM" id="MobiDB-lite"/>
    </source>
</evidence>
<gene>
    <name evidence="3" type="ORF">VP01_2250g2</name>
</gene>
<evidence type="ECO:0000259" key="2">
    <source>
        <dbReference type="PROSITE" id="PS50833"/>
    </source>
</evidence>
<feature type="compositionally biased region" description="Basic residues" evidence="1">
    <location>
        <begin position="1"/>
        <end position="13"/>
    </location>
</feature>
<feature type="compositionally biased region" description="Acidic residues" evidence="1">
    <location>
        <begin position="442"/>
        <end position="455"/>
    </location>
</feature>
<keyword evidence="4" id="KW-1185">Reference proteome</keyword>
<feature type="compositionally biased region" description="Acidic residues" evidence="1">
    <location>
        <begin position="300"/>
        <end position="309"/>
    </location>
</feature>
<organism evidence="3 4">
    <name type="scientific">Puccinia sorghi</name>
    <dbReference type="NCBI Taxonomy" id="27349"/>
    <lineage>
        <taxon>Eukaryota</taxon>
        <taxon>Fungi</taxon>
        <taxon>Dikarya</taxon>
        <taxon>Basidiomycota</taxon>
        <taxon>Pucciniomycotina</taxon>
        <taxon>Pucciniomycetes</taxon>
        <taxon>Pucciniales</taxon>
        <taxon>Pucciniaceae</taxon>
        <taxon>Puccinia</taxon>
    </lineage>
</organism>
<evidence type="ECO:0000313" key="4">
    <source>
        <dbReference type="Proteomes" id="UP000037035"/>
    </source>
</evidence>
<accession>A0A0L6VAC4</accession>
<dbReference type="STRING" id="27349.A0A0L6VAC4"/>
<comment type="caution">
    <text evidence="3">The sequence shown here is derived from an EMBL/GenBank/DDBJ whole genome shotgun (WGS) entry which is preliminary data.</text>
</comment>
<dbReference type="GO" id="GO:0006364">
    <property type="term" value="P:rRNA processing"/>
    <property type="evidence" value="ECO:0007669"/>
    <property type="project" value="InterPro"/>
</dbReference>
<dbReference type="Pfam" id="PF04427">
    <property type="entry name" value="Brix"/>
    <property type="match status" value="1"/>
</dbReference>
<feature type="region of interest" description="Disordered" evidence="1">
    <location>
        <begin position="383"/>
        <end position="515"/>
    </location>
</feature>
<dbReference type="InterPro" id="IPR007109">
    <property type="entry name" value="Brix"/>
</dbReference>
<dbReference type="PANTHER" id="PTHR12661">
    <property type="entry name" value="PETER PAN-RELATED"/>
    <property type="match status" value="1"/>
</dbReference>
<dbReference type="VEuPathDB" id="FungiDB:VP01_2250g2"/>
<feature type="compositionally biased region" description="Basic and acidic residues" evidence="1">
    <location>
        <begin position="383"/>
        <end position="408"/>
    </location>
</feature>
<evidence type="ECO:0000313" key="3">
    <source>
        <dbReference type="EMBL" id="KNZ57070.1"/>
    </source>
</evidence>
<dbReference type="OrthoDB" id="10261452at2759"/>
<name>A0A0L6VAC4_9BASI</name>
<feature type="compositionally biased region" description="Basic and acidic residues" evidence="1">
    <location>
        <begin position="482"/>
        <end position="496"/>
    </location>
</feature>
<protein>
    <recommendedName>
        <fullName evidence="2">Brix domain-containing protein</fullName>
    </recommendedName>
</protein>
<feature type="region of interest" description="Disordered" evidence="1">
    <location>
        <begin position="1"/>
        <end position="31"/>
    </location>
</feature>
<feature type="region of interest" description="Disordered" evidence="1">
    <location>
        <begin position="265"/>
        <end position="318"/>
    </location>
</feature>
<sequence>MAKRKKNRTHKKAKEAGVAPTTAAKSPKSFIIKSTRAHHTSTSNTRSHHHSTSLNLLVKDFRKVMEPNTASHLRERKSNKFKDFLAMAGPLSVTHIIVLSQSEMSAAKQLENQPGETEVISNLNLKIYKVPRGPTLTFKILRYSLMIDVLNSDKHPRSPEDVNRLNLLTTSFRNLFPQIKVHEIQLVQTRRIVLLSYNPTTRTIDFRHYLITVKPIGVSKALRKLMRGVSVPGQRTDDDNPNKKNKHLLDLGSIEDVAEYLLGKGKGGPGSTASSSDFTGAQSENTEDGNQSDYDGLSSEGEEEIEGEEGNDRKIELPQNYLGRGNVKNTKKSIRLREIGPRMELGLIKIEQGLGGGDVLYHELIKKSKGEDQRIKKKIKEKEALKIQRKKQQEENVKKKAKDKDAKKKSYKKVTQHEDAEVIDSGDQVNEDHNNEDGGKDESEEEGSEIDEQAELSDIFSELAHSEPEGDSLDGESSSSSSDHEDQSEPESEHQKGATHQAKSKRKKVKFSESC</sequence>
<dbReference type="PANTHER" id="PTHR12661:SF5">
    <property type="entry name" value="SUPPRESSOR OF SWI4 1 HOMOLOG"/>
    <property type="match status" value="1"/>
</dbReference>
<feature type="domain" description="Brix" evidence="2">
    <location>
        <begin position="40"/>
        <end position="356"/>
    </location>
</feature>
<dbReference type="PROSITE" id="PS50833">
    <property type="entry name" value="BRIX"/>
    <property type="match status" value="1"/>
</dbReference>
<feature type="compositionally biased region" description="Basic and acidic residues" evidence="1">
    <location>
        <begin position="430"/>
        <end position="441"/>
    </location>
</feature>
<dbReference type="Proteomes" id="UP000037035">
    <property type="component" value="Unassembled WGS sequence"/>
</dbReference>
<dbReference type="SMART" id="SM00879">
    <property type="entry name" value="Brix"/>
    <property type="match status" value="1"/>
</dbReference>
<dbReference type="AlphaFoldDB" id="A0A0L6VAC4"/>
<dbReference type="EMBL" id="LAVV01007115">
    <property type="protein sequence ID" value="KNZ57070.1"/>
    <property type="molecule type" value="Genomic_DNA"/>
</dbReference>
<feature type="compositionally biased region" description="Polar residues" evidence="1">
    <location>
        <begin position="271"/>
        <end position="293"/>
    </location>
</feature>
<reference evidence="3 4" key="1">
    <citation type="submission" date="2015-08" db="EMBL/GenBank/DDBJ databases">
        <title>Next Generation Sequencing and Analysis of the Genome of Puccinia sorghi L Schw, the Causal Agent of Maize Common Rust.</title>
        <authorList>
            <person name="Rochi L."/>
            <person name="Burguener G."/>
            <person name="Darino M."/>
            <person name="Turjanski A."/>
            <person name="Kreff E."/>
            <person name="Dieguez M.J."/>
            <person name="Sacco F."/>
        </authorList>
    </citation>
    <scope>NUCLEOTIDE SEQUENCE [LARGE SCALE GENOMIC DNA]</scope>
    <source>
        <strain evidence="3 4">RO10H11247</strain>
    </source>
</reference>